<feature type="transmembrane region" description="Helical" evidence="9">
    <location>
        <begin position="6"/>
        <end position="23"/>
    </location>
</feature>
<comment type="subcellular location">
    <subcellularLocation>
        <location evidence="1 9">Cell membrane</location>
        <topology evidence="1 9">Single-pass membrane protein</topology>
    </subcellularLocation>
</comment>
<keyword evidence="8 9" id="KW-0472">Membrane</keyword>
<feature type="compositionally biased region" description="Low complexity" evidence="10">
    <location>
        <begin position="56"/>
        <end position="73"/>
    </location>
</feature>
<comment type="caution">
    <text evidence="11">The sequence shown here is derived from an EMBL/GenBank/DDBJ whole genome shotgun (WGS) entry which is preliminary data.</text>
</comment>
<evidence type="ECO:0000256" key="6">
    <source>
        <dbReference type="ARBA" id="ARBA00022989"/>
    </source>
</evidence>
<evidence type="ECO:0000313" key="11">
    <source>
        <dbReference type="EMBL" id="MEU3712604.1"/>
    </source>
</evidence>
<evidence type="ECO:0000256" key="10">
    <source>
        <dbReference type="SAM" id="MobiDB-lite"/>
    </source>
</evidence>
<evidence type="ECO:0000256" key="1">
    <source>
        <dbReference type="ARBA" id="ARBA00004162"/>
    </source>
</evidence>
<dbReference type="NCBIfam" id="NF001854">
    <property type="entry name" value="PRK00575.1"/>
    <property type="match status" value="1"/>
</dbReference>
<comment type="function">
    <text evidence="9">Part of the twin-arginine translocation (Tat) system that transports large folded proteins containing a characteristic twin-arginine motif in their signal peptide across membranes. TatA could form the protein-conducting channel of the Tat system.</text>
</comment>
<evidence type="ECO:0000256" key="4">
    <source>
        <dbReference type="ARBA" id="ARBA00022692"/>
    </source>
</evidence>
<organism evidence="11 12">
    <name type="scientific">Streptomyces catenulae</name>
    <dbReference type="NCBI Taxonomy" id="66875"/>
    <lineage>
        <taxon>Bacteria</taxon>
        <taxon>Bacillati</taxon>
        <taxon>Actinomycetota</taxon>
        <taxon>Actinomycetes</taxon>
        <taxon>Kitasatosporales</taxon>
        <taxon>Streptomycetaceae</taxon>
        <taxon>Streptomyces</taxon>
    </lineage>
</organism>
<dbReference type="PANTHER" id="PTHR42982">
    <property type="entry name" value="SEC-INDEPENDENT PROTEIN TRANSLOCASE PROTEIN TATA"/>
    <property type="match status" value="1"/>
</dbReference>
<evidence type="ECO:0000256" key="8">
    <source>
        <dbReference type="ARBA" id="ARBA00023136"/>
    </source>
</evidence>
<keyword evidence="5 9" id="KW-0653">Protein transport</keyword>
<keyword evidence="6 9" id="KW-1133">Transmembrane helix</keyword>
<keyword evidence="3 9" id="KW-1003">Cell membrane</keyword>
<keyword evidence="7 9" id="KW-0811">Translocation</keyword>
<keyword evidence="4 9" id="KW-0812">Transmembrane</keyword>
<dbReference type="EMBL" id="JBEZVI010000018">
    <property type="protein sequence ID" value="MEU3712604.1"/>
    <property type="molecule type" value="Genomic_DNA"/>
</dbReference>
<dbReference type="PANTHER" id="PTHR42982:SF8">
    <property type="entry name" value="SEC-INDEPENDENT PROTEIN TRANSLOCASE PROTEIN TATA"/>
    <property type="match status" value="1"/>
</dbReference>
<dbReference type="Gene3D" id="1.20.5.3310">
    <property type="match status" value="1"/>
</dbReference>
<keyword evidence="12" id="KW-1185">Reference proteome</keyword>
<proteinExistence type="inferred from homology"/>
<feature type="region of interest" description="Disordered" evidence="10">
    <location>
        <begin position="45"/>
        <end position="73"/>
    </location>
</feature>
<dbReference type="Proteomes" id="UP001550853">
    <property type="component" value="Unassembled WGS sequence"/>
</dbReference>
<evidence type="ECO:0000256" key="7">
    <source>
        <dbReference type="ARBA" id="ARBA00023010"/>
    </source>
</evidence>
<name>A0ABV2Z3N8_9ACTN</name>
<dbReference type="InterPro" id="IPR003369">
    <property type="entry name" value="TatA/B/E"/>
</dbReference>
<comment type="similarity">
    <text evidence="9">Belongs to the TatA/E family.</text>
</comment>
<keyword evidence="2 9" id="KW-0813">Transport</keyword>
<evidence type="ECO:0000313" key="12">
    <source>
        <dbReference type="Proteomes" id="UP001550853"/>
    </source>
</evidence>
<reference evidence="11 12" key="1">
    <citation type="submission" date="2024-06" db="EMBL/GenBank/DDBJ databases">
        <title>The Natural Products Discovery Center: Release of the First 8490 Sequenced Strains for Exploring Actinobacteria Biosynthetic Diversity.</title>
        <authorList>
            <person name="Kalkreuter E."/>
            <person name="Kautsar S.A."/>
            <person name="Yang D."/>
            <person name="Bader C.D."/>
            <person name="Teijaro C.N."/>
            <person name="Fluegel L."/>
            <person name="Davis C.M."/>
            <person name="Simpson J.R."/>
            <person name="Lauterbach L."/>
            <person name="Steele A.D."/>
            <person name="Gui C."/>
            <person name="Meng S."/>
            <person name="Li G."/>
            <person name="Viehrig K."/>
            <person name="Ye F."/>
            <person name="Su P."/>
            <person name="Kiefer A.F."/>
            <person name="Nichols A."/>
            <person name="Cepeda A.J."/>
            <person name="Yan W."/>
            <person name="Fan B."/>
            <person name="Jiang Y."/>
            <person name="Adhikari A."/>
            <person name="Zheng C.-J."/>
            <person name="Schuster L."/>
            <person name="Cowan T.M."/>
            <person name="Smanski M.J."/>
            <person name="Chevrette M.G."/>
            <person name="De Carvalho L.P.S."/>
            <person name="Shen B."/>
        </authorList>
    </citation>
    <scope>NUCLEOTIDE SEQUENCE [LARGE SCALE GENOMIC DNA]</scope>
    <source>
        <strain evidence="11 12">NPDC033039</strain>
    </source>
</reference>
<gene>
    <name evidence="9 11" type="primary">tatA</name>
    <name evidence="11" type="ORF">AB0E61_21235</name>
</gene>
<evidence type="ECO:0000256" key="9">
    <source>
        <dbReference type="HAMAP-Rule" id="MF_00236"/>
    </source>
</evidence>
<evidence type="ECO:0000256" key="3">
    <source>
        <dbReference type="ARBA" id="ARBA00022475"/>
    </source>
</evidence>
<accession>A0ABV2Z3N8</accession>
<dbReference type="HAMAP" id="MF_00236">
    <property type="entry name" value="TatA_E"/>
    <property type="match status" value="1"/>
</dbReference>
<dbReference type="InterPro" id="IPR006312">
    <property type="entry name" value="TatA/E"/>
</dbReference>
<evidence type="ECO:0000256" key="2">
    <source>
        <dbReference type="ARBA" id="ARBA00022448"/>
    </source>
</evidence>
<evidence type="ECO:0000256" key="5">
    <source>
        <dbReference type="ARBA" id="ARBA00022927"/>
    </source>
</evidence>
<dbReference type="Pfam" id="PF02416">
    <property type="entry name" value="TatA_B_E"/>
    <property type="match status" value="1"/>
</dbReference>
<sequence length="73" mass="7969">MLRNALEPWHLVLIIVACVLLFGSKKLPDMARGLGRSMRILKSEAKALKDDRATDTPEQPAAAPRTEATTAGR</sequence>
<comment type="subunit">
    <text evidence="9">The Tat system comprises two distinct complexes: a TatABC complex, containing multiple copies of TatA, TatB and TatC subunits, and a separate TatA complex, containing only TatA subunits. Substrates initially bind to the TatABC complex, which probably triggers association of the separate TatA complex to form the active translocon.</text>
</comment>
<feature type="compositionally biased region" description="Basic and acidic residues" evidence="10">
    <location>
        <begin position="45"/>
        <end position="55"/>
    </location>
</feature>
<protein>
    <recommendedName>
        <fullName evidence="9">Sec-independent protein translocase protein TatA</fullName>
    </recommendedName>
</protein>
<dbReference type="PROSITE" id="PS51257">
    <property type="entry name" value="PROKAR_LIPOPROTEIN"/>
    <property type="match status" value="1"/>
</dbReference>